<reference evidence="4" key="1">
    <citation type="submission" date="2017-09" db="EMBL/GenBank/DDBJ databases">
        <title>Metaegenomics of thermophilic ammonia-oxidizing enrichment culture.</title>
        <authorList>
            <person name="Kato S."/>
            <person name="Suzuki K."/>
        </authorList>
    </citation>
    <scope>NUCLEOTIDE SEQUENCE [LARGE SCALE GENOMIC DNA]</scope>
</reference>
<dbReference type="Gene3D" id="3.30.700.10">
    <property type="entry name" value="Glycoprotein, Type 4 Pilin"/>
    <property type="match status" value="1"/>
</dbReference>
<accession>A0A2H5XDQ7</accession>
<evidence type="ECO:0000259" key="2">
    <source>
        <dbReference type="Pfam" id="PF07596"/>
    </source>
</evidence>
<protein>
    <recommendedName>
        <fullName evidence="2">DUF1559 domain-containing protein</fullName>
    </recommendedName>
</protein>
<gene>
    <name evidence="3" type="ORF">HRbin17_01845</name>
</gene>
<evidence type="ECO:0000313" key="3">
    <source>
        <dbReference type="EMBL" id="GBC99323.1"/>
    </source>
</evidence>
<sequence length="251" mass="28494">MKRKARATRACSQGFTLIELLVVIAIIAILAAILFPVFSQARAKAYQATCTNNSRQIAMAVAMYTQDHDEILPYAQIDDTVTPPSGGRTYYLLWWGAIQPYHKSWQLYRCPGDQQLIRLQPWWGAALPPAPTVDLSYGWNYPHMPYRNAYNRTGTHLARYTYPSEAMVAMHSEAPSTATWSKTYVYCPIHWRPGTLTQAPEQNVTDDHFEGTCAVLLDGHSKWYRKSALIYGDYSSGGFIDRFWAHYVGAQ</sequence>
<feature type="domain" description="DUF1559" evidence="2">
    <location>
        <begin position="40"/>
        <end position="101"/>
    </location>
</feature>
<dbReference type="InterPro" id="IPR011453">
    <property type="entry name" value="DUF1559"/>
</dbReference>
<dbReference type="NCBIfam" id="TIGR02532">
    <property type="entry name" value="IV_pilin_GFxxxE"/>
    <property type="match status" value="1"/>
</dbReference>
<organism evidence="3 4">
    <name type="scientific">Candidatus Fervidibacter japonicus</name>
    <dbReference type="NCBI Taxonomy" id="2035412"/>
    <lineage>
        <taxon>Bacteria</taxon>
        <taxon>Candidatus Fervidibacterota</taxon>
        <taxon>Candidatus Fervidibacter</taxon>
    </lineage>
</organism>
<dbReference type="Pfam" id="PF07596">
    <property type="entry name" value="SBP_bac_10"/>
    <property type="match status" value="1"/>
</dbReference>
<dbReference type="Pfam" id="PF07963">
    <property type="entry name" value="N_methyl"/>
    <property type="match status" value="1"/>
</dbReference>
<evidence type="ECO:0000313" key="4">
    <source>
        <dbReference type="Proteomes" id="UP000236173"/>
    </source>
</evidence>
<keyword evidence="1" id="KW-1133">Transmembrane helix</keyword>
<evidence type="ECO:0000256" key="1">
    <source>
        <dbReference type="SAM" id="Phobius"/>
    </source>
</evidence>
<proteinExistence type="predicted"/>
<dbReference type="EMBL" id="BEHT01000025">
    <property type="protein sequence ID" value="GBC99323.1"/>
    <property type="molecule type" value="Genomic_DNA"/>
</dbReference>
<dbReference type="SUPFAM" id="SSF54523">
    <property type="entry name" value="Pili subunits"/>
    <property type="match status" value="1"/>
</dbReference>
<name>A0A2H5XDQ7_9BACT</name>
<dbReference type="PANTHER" id="PTHR30093">
    <property type="entry name" value="GENERAL SECRETION PATHWAY PROTEIN G"/>
    <property type="match status" value="1"/>
</dbReference>
<feature type="transmembrane region" description="Helical" evidence="1">
    <location>
        <begin position="20"/>
        <end position="38"/>
    </location>
</feature>
<comment type="caution">
    <text evidence="3">The sequence shown here is derived from an EMBL/GenBank/DDBJ whole genome shotgun (WGS) entry which is preliminary data.</text>
</comment>
<dbReference type="Proteomes" id="UP000236173">
    <property type="component" value="Unassembled WGS sequence"/>
</dbReference>
<dbReference type="AlphaFoldDB" id="A0A2H5XDQ7"/>
<dbReference type="InterPro" id="IPR045584">
    <property type="entry name" value="Pilin-like"/>
</dbReference>
<dbReference type="InterPro" id="IPR012902">
    <property type="entry name" value="N_methyl_site"/>
</dbReference>
<keyword evidence="1" id="KW-0812">Transmembrane</keyword>
<keyword evidence="1" id="KW-0472">Membrane</keyword>
<dbReference type="PROSITE" id="PS00409">
    <property type="entry name" value="PROKAR_NTER_METHYL"/>
    <property type="match status" value="1"/>
</dbReference>